<proteinExistence type="predicted"/>
<protein>
    <recommendedName>
        <fullName evidence="1">Peptidase S1 domain-containing protein</fullName>
    </recommendedName>
</protein>
<dbReference type="InterPro" id="IPR009003">
    <property type="entry name" value="Peptidase_S1_PA"/>
</dbReference>
<dbReference type="AlphaFoldDB" id="A0ABC9ZL88"/>
<dbReference type="Proteomes" id="UP000315234">
    <property type="component" value="Unassembled WGS sequence"/>
</dbReference>
<sequence length="160" mass="17115">MSVADDLALLKVGKGIEANAFELPISPLQKGDSLTLIGYGASHEYSSIAQLEVKNFIDSYPPEIGIPYHDLVIATTTTPSRTCEGDSGSPVYSGNTIYAIHTAGGSNPSCTNSEGSLTWLSELSPERVHWIESICKKGRMPDLKTSSTLEGMSSTLFSKE</sequence>
<accession>A0ABC9ZL88</accession>
<name>A0ABC9ZL88_CORST</name>
<dbReference type="SUPFAM" id="SSF50494">
    <property type="entry name" value="Trypsin-like serine proteases"/>
    <property type="match status" value="1"/>
</dbReference>
<dbReference type="InterPro" id="IPR001254">
    <property type="entry name" value="Trypsin_dom"/>
</dbReference>
<dbReference type="Pfam" id="PF00089">
    <property type="entry name" value="Trypsin"/>
    <property type="match status" value="1"/>
</dbReference>
<dbReference type="InterPro" id="IPR043504">
    <property type="entry name" value="Peptidase_S1_PA_chymotrypsin"/>
</dbReference>
<feature type="domain" description="Peptidase S1" evidence="1">
    <location>
        <begin position="5"/>
        <end position="108"/>
    </location>
</feature>
<reference evidence="2 3" key="1">
    <citation type="submission" date="2019-06" db="EMBL/GenBank/DDBJ databases">
        <title>Draft genome sequence of Corynebacterium striatum NBRC 15291.</title>
        <authorList>
            <person name="Miura T."/>
            <person name="Furukawa M."/>
            <person name="Shimamura M."/>
            <person name="Ohyama Y."/>
            <person name="Yamazoe A."/>
            <person name="Kawasaki H."/>
        </authorList>
    </citation>
    <scope>NUCLEOTIDE SEQUENCE [LARGE SCALE GENOMIC DNA]</scope>
    <source>
        <strain evidence="2 3">NBRC 15291</strain>
    </source>
</reference>
<comment type="caution">
    <text evidence="2">The sequence shown here is derived from an EMBL/GenBank/DDBJ whole genome shotgun (WGS) entry which is preliminary data.</text>
</comment>
<gene>
    <name evidence="2" type="ORF">Cst04h_08780</name>
</gene>
<evidence type="ECO:0000313" key="3">
    <source>
        <dbReference type="Proteomes" id="UP000315234"/>
    </source>
</evidence>
<dbReference type="Gene3D" id="2.40.10.10">
    <property type="entry name" value="Trypsin-like serine proteases"/>
    <property type="match status" value="1"/>
</dbReference>
<dbReference type="EMBL" id="BJLD01000001">
    <property type="protein sequence ID" value="GEA42708.1"/>
    <property type="molecule type" value="Genomic_DNA"/>
</dbReference>
<evidence type="ECO:0000313" key="2">
    <source>
        <dbReference type="EMBL" id="GEA42708.1"/>
    </source>
</evidence>
<evidence type="ECO:0000259" key="1">
    <source>
        <dbReference type="Pfam" id="PF00089"/>
    </source>
</evidence>
<organism evidence="2 3">
    <name type="scientific">Corynebacterium striatum</name>
    <dbReference type="NCBI Taxonomy" id="43770"/>
    <lineage>
        <taxon>Bacteria</taxon>
        <taxon>Bacillati</taxon>
        <taxon>Actinomycetota</taxon>
        <taxon>Actinomycetes</taxon>
        <taxon>Mycobacteriales</taxon>
        <taxon>Corynebacteriaceae</taxon>
        <taxon>Corynebacterium</taxon>
    </lineage>
</organism>